<feature type="signal peptide" evidence="8">
    <location>
        <begin position="1"/>
        <end position="23"/>
    </location>
</feature>
<dbReference type="EMBL" id="JAWDGP010003761">
    <property type="protein sequence ID" value="KAK3771241.1"/>
    <property type="molecule type" value="Genomic_DNA"/>
</dbReference>
<comment type="function">
    <text evidence="1">Alpha-L-fucosidase is responsible for hydrolyzing the alpha-1,6-linked fucose joined to the reducing-end N-acetylglucosamine of the carbohydrate moieties of glycoproteins.</text>
</comment>
<evidence type="ECO:0000256" key="5">
    <source>
        <dbReference type="ARBA" id="ARBA00022801"/>
    </source>
</evidence>
<dbReference type="Pfam" id="PF01120">
    <property type="entry name" value="Alpha_L_fucos"/>
    <property type="match status" value="1"/>
</dbReference>
<evidence type="ECO:0000256" key="2">
    <source>
        <dbReference type="ARBA" id="ARBA00007951"/>
    </source>
</evidence>
<organism evidence="11 12">
    <name type="scientific">Elysia crispata</name>
    <name type="common">lettuce slug</name>
    <dbReference type="NCBI Taxonomy" id="231223"/>
    <lineage>
        <taxon>Eukaryota</taxon>
        <taxon>Metazoa</taxon>
        <taxon>Spiralia</taxon>
        <taxon>Lophotrochozoa</taxon>
        <taxon>Mollusca</taxon>
        <taxon>Gastropoda</taxon>
        <taxon>Heterobranchia</taxon>
        <taxon>Euthyneura</taxon>
        <taxon>Panpulmonata</taxon>
        <taxon>Sacoglossa</taxon>
        <taxon>Placobranchoidea</taxon>
        <taxon>Plakobranchidae</taxon>
        <taxon>Elysia</taxon>
    </lineage>
</organism>
<name>A0AAE1DHY9_9GAST</name>
<keyword evidence="5 8" id="KW-0378">Hydrolase</keyword>
<feature type="chain" id="PRO_5041785598" description="alpha-L-fucosidase" evidence="8">
    <location>
        <begin position="24"/>
        <end position="464"/>
    </location>
</feature>
<evidence type="ECO:0000259" key="9">
    <source>
        <dbReference type="Pfam" id="PF01120"/>
    </source>
</evidence>
<protein>
    <recommendedName>
        <fullName evidence="3">alpha-L-fucosidase</fullName>
        <ecNumber evidence="3">3.2.1.51</ecNumber>
    </recommendedName>
</protein>
<gene>
    <name evidence="11" type="ORF">RRG08_065058</name>
</gene>
<evidence type="ECO:0000259" key="10">
    <source>
        <dbReference type="Pfam" id="PF16757"/>
    </source>
</evidence>
<dbReference type="InterPro" id="IPR031919">
    <property type="entry name" value="Fucosidase_C"/>
</dbReference>
<dbReference type="EC" id="3.2.1.51" evidence="3"/>
<dbReference type="AlphaFoldDB" id="A0AAE1DHY9"/>
<keyword evidence="12" id="KW-1185">Reference proteome</keyword>
<dbReference type="PRINTS" id="PR00741">
    <property type="entry name" value="GLHYDRLASE29"/>
</dbReference>
<keyword evidence="7 8" id="KW-0326">Glycosidase</keyword>
<dbReference type="InterPro" id="IPR000933">
    <property type="entry name" value="Glyco_hydro_29"/>
</dbReference>
<evidence type="ECO:0000256" key="7">
    <source>
        <dbReference type="ARBA" id="ARBA00023295"/>
    </source>
</evidence>
<dbReference type="SMART" id="SM00812">
    <property type="entry name" value="Alpha_L_fucos"/>
    <property type="match status" value="1"/>
</dbReference>
<dbReference type="GO" id="GO:0006004">
    <property type="term" value="P:fucose metabolic process"/>
    <property type="evidence" value="ECO:0007669"/>
    <property type="project" value="InterPro"/>
</dbReference>
<dbReference type="SUPFAM" id="SSF51445">
    <property type="entry name" value="(Trans)glycosidases"/>
    <property type="match status" value="1"/>
</dbReference>
<dbReference type="InterPro" id="IPR017853">
    <property type="entry name" value="GH"/>
</dbReference>
<dbReference type="PANTHER" id="PTHR10030">
    <property type="entry name" value="ALPHA-L-FUCOSIDASE"/>
    <property type="match status" value="1"/>
</dbReference>
<comment type="similarity">
    <text evidence="2 8">Belongs to the glycosyl hydrolase 29 family.</text>
</comment>
<dbReference type="Gene3D" id="3.20.20.80">
    <property type="entry name" value="Glycosidases"/>
    <property type="match status" value="1"/>
</dbReference>
<evidence type="ECO:0000313" key="12">
    <source>
        <dbReference type="Proteomes" id="UP001283361"/>
    </source>
</evidence>
<evidence type="ECO:0000256" key="6">
    <source>
        <dbReference type="ARBA" id="ARBA00023180"/>
    </source>
</evidence>
<evidence type="ECO:0000256" key="3">
    <source>
        <dbReference type="ARBA" id="ARBA00012662"/>
    </source>
</evidence>
<evidence type="ECO:0000256" key="1">
    <source>
        <dbReference type="ARBA" id="ARBA00004071"/>
    </source>
</evidence>
<proteinExistence type="inferred from homology"/>
<dbReference type="Proteomes" id="UP001283361">
    <property type="component" value="Unassembled WGS sequence"/>
</dbReference>
<keyword evidence="6" id="KW-0325">Glycoprotein</keyword>
<dbReference type="PANTHER" id="PTHR10030:SF37">
    <property type="entry name" value="ALPHA-L-FUCOSIDASE-RELATED"/>
    <property type="match status" value="1"/>
</dbReference>
<sequence length="464" mass="53261">MARIRNAFFALLCLTLQMINVKCVRYQPTWASLDARPIPSWYDEAKLGIFIHWGVFSVPSFSSEWFWWNWKGQATPAVIDFMTKNYKPDFTYADFAKEFNAEFFNPAQWTEAFEDSGAKYIVFVSKHHEGYTNWPSKYSFSWNSVDVGPNRDIVGELMNATRAKKSLRFGLYHSMYEWFHPLYLADKKTGFKTQDFVNKKTLPELYEIVNKYKPEVVWSDGDWEANDTYWRSKEYLAWLYNDSPVKDTVVVNDRWGKGISCNHGGVFTCGDRYNPGVLQKHKWVNAMTIDKYSWGFRRNAKLEDYLSIEELLQTFVITVSCGGNMLMNVGPPSHGHIAPIYAERLHQMGAWLKVNGEGIYSSKPWTFQNDTLTPGVWYTMKKNSSGAGVTVYAFTFDWPGSGTLSLAVPQASPSTVVTLLGFSGNLNYTTHKPKGIDIRVPVIPINKMPWVYAGSKQRTVGKKW</sequence>
<dbReference type="FunFam" id="3.20.20.80:FF:000027">
    <property type="entry name" value="Alpha-L-fucosidase"/>
    <property type="match status" value="1"/>
</dbReference>
<evidence type="ECO:0000313" key="11">
    <source>
        <dbReference type="EMBL" id="KAK3771241.1"/>
    </source>
</evidence>
<dbReference type="Pfam" id="PF16757">
    <property type="entry name" value="Fucosidase_C"/>
    <property type="match status" value="1"/>
</dbReference>
<dbReference type="GO" id="GO:0004560">
    <property type="term" value="F:alpha-L-fucosidase activity"/>
    <property type="evidence" value="ECO:0007669"/>
    <property type="project" value="UniProtKB-EC"/>
</dbReference>
<comment type="caution">
    <text evidence="11">The sequence shown here is derived from an EMBL/GenBank/DDBJ whole genome shotgun (WGS) entry which is preliminary data.</text>
</comment>
<evidence type="ECO:0000256" key="4">
    <source>
        <dbReference type="ARBA" id="ARBA00022729"/>
    </source>
</evidence>
<accession>A0AAE1DHY9</accession>
<dbReference type="InterPro" id="IPR057739">
    <property type="entry name" value="Glyco_hydro_29_N"/>
</dbReference>
<dbReference type="InterPro" id="IPR016286">
    <property type="entry name" value="FUC_metazoa-typ"/>
</dbReference>
<dbReference type="PIRSF" id="PIRSF001092">
    <property type="entry name" value="Alpha-L-fucosidase"/>
    <property type="match status" value="1"/>
</dbReference>
<feature type="domain" description="Alpha-L-fucosidase C-terminal" evidence="10">
    <location>
        <begin position="368"/>
        <end position="451"/>
    </location>
</feature>
<feature type="domain" description="Glycoside hydrolase family 29 N-terminal" evidence="9">
    <location>
        <begin position="23"/>
        <end position="357"/>
    </location>
</feature>
<dbReference type="GO" id="GO:0005764">
    <property type="term" value="C:lysosome"/>
    <property type="evidence" value="ECO:0007669"/>
    <property type="project" value="TreeGrafter"/>
</dbReference>
<dbReference type="GO" id="GO:0016139">
    <property type="term" value="P:glycoside catabolic process"/>
    <property type="evidence" value="ECO:0007669"/>
    <property type="project" value="TreeGrafter"/>
</dbReference>
<keyword evidence="4 8" id="KW-0732">Signal</keyword>
<reference evidence="11" key="1">
    <citation type="journal article" date="2023" name="G3 (Bethesda)">
        <title>A reference genome for the long-term kleptoplast-retaining sea slug Elysia crispata morphotype clarki.</title>
        <authorList>
            <person name="Eastman K.E."/>
            <person name="Pendleton A.L."/>
            <person name="Shaikh M.A."/>
            <person name="Suttiyut T."/>
            <person name="Ogas R."/>
            <person name="Tomko P."/>
            <person name="Gavelis G."/>
            <person name="Widhalm J.R."/>
            <person name="Wisecaver J.H."/>
        </authorList>
    </citation>
    <scope>NUCLEOTIDE SEQUENCE</scope>
    <source>
        <strain evidence="11">ECLA1</strain>
    </source>
</reference>
<evidence type="ECO:0000256" key="8">
    <source>
        <dbReference type="PIRNR" id="PIRNR001092"/>
    </source>
</evidence>